<dbReference type="OrthoDB" id="25753at2"/>
<reference evidence="3 4" key="1">
    <citation type="submission" date="2018-10" db="EMBL/GenBank/DDBJ databases">
        <title>Cohnella sp. M2MS4P-1, whole genome shotgun sequence.</title>
        <authorList>
            <person name="Tuo L."/>
        </authorList>
    </citation>
    <scope>NUCLEOTIDE SEQUENCE [LARGE SCALE GENOMIC DNA]</scope>
    <source>
        <strain evidence="3 4">M2MS4P-1</strain>
    </source>
</reference>
<sequence>MKKNMILWGVAAFLILSAIYVTNRYSLKEKMETVHTESVTASETVSSSSLPSASPARPAIAAKPELDGAEDFKLVDLEGKEVSLTDLRGKYVYLNFWATWCKWCKKEMPDLKEVYDNHQTDDIVFLTVNVGEDQSSAWKYMNDNGYPFRVLLDSDKSVTRAYGIRSIPVSLFIDKEGKISHKRTGAMNKEEMEIAIQEMLNRS</sequence>
<accession>A0A494XMT3</accession>
<proteinExistence type="predicted"/>
<evidence type="ECO:0000256" key="1">
    <source>
        <dbReference type="ARBA" id="ARBA00023157"/>
    </source>
</evidence>
<organism evidence="3 4">
    <name type="scientific">Cohnella endophytica</name>
    <dbReference type="NCBI Taxonomy" id="2419778"/>
    <lineage>
        <taxon>Bacteria</taxon>
        <taxon>Bacillati</taxon>
        <taxon>Bacillota</taxon>
        <taxon>Bacilli</taxon>
        <taxon>Bacillales</taxon>
        <taxon>Paenibacillaceae</taxon>
        <taxon>Cohnella</taxon>
    </lineage>
</organism>
<dbReference type="GO" id="GO:0016491">
    <property type="term" value="F:oxidoreductase activity"/>
    <property type="evidence" value="ECO:0007669"/>
    <property type="project" value="InterPro"/>
</dbReference>
<dbReference type="InterPro" id="IPR000866">
    <property type="entry name" value="AhpC/TSA"/>
</dbReference>
<dbReference type="InterPro" id="IPR036249">
    <property type="entry name" value="Thioredoxin-like_sf"/>
</dbReference>
<evidence type="ECO:0000313" key="3">
    <source>
        <dbReference type="EMBL" id="RKP50006.1"/>
    </source>
</evidence>
<dbReference type="SUPFAM" id="SSF52833">
    <property type="entry name" value="Thioredoxin-like"/>
    <property type="match status" value="1"/>
</dbReference>
<dbReference type="PANTHER" id="PTHR42852:SF17">
    <property type="entry name" value="THIOREDOXIN-LIKE PROTEIN HI_1115"/>
    <property type="match status" value="1"/>
</dbReference>
<protein>
    <submittedName>
        <fullName evidence="3">TlpA family protein disulfide reductase</fullName>
    </submittedName>
</protein>
<keyword evidence="4" id="KW-1185">Reference proteome</keyword>
<dbReference type="AlphaFoldDB" id="A0A494XMT3"/>
<dbReference type="EMBL" id="RBZM01000008">
    <property type="protein sequence ID" value="RKP50006.1"/>
    <property type="molecule type" value="Genomic_DNA"/>
</dbReference>
<name>A0A494XMT3_9BACL</name>
<dbReference type="GO" id="GO:0016209">
    <property type="term" value="F:antioxidant activity"/>
    <property type="evidence" value="ECO:0007669"/>
    <property type="project" value="InterPro"/>
</dbReference>
<dbReference type="InterPro" id="IPR050553">
    <property type="entry name" value="Thioredoxin_ResA/DsbE_sf"/>
</dbReference>
<dbReference type="PROSITE" id="PS51352">
    <property type="entry name" value="THIOREDOXIN_2"/>
    <property type="match status" value="1"/>
</dbReference>
<dbReference type="Pfam" id="PF00578">
    <property type="entry name" value="AhpC-TSA"/>
    <property type="match status" value="1"/>
</dbReference>
<keyword evidence="1" id="KW-1015">Disulfide bond</keyword>
<dbReference type="RefSeq" id="WP_120978690.1">
    <property type="nucleotide sequence ID" value="NZ_RBZM01000008.1"/>
</dbReference>
<evidence type="ECO:0000313" key="4">
    <source>
        <dbReference type="Proteomes" id="UP000282076"/>
    </source>
</evidence>
<dbReference type="PANTHER" id="PTHR42852">
    <property type="entry name" value="THIOL:DISULFIDE INTERCHANGE PROTEIN DSBE"/>
    <property type="match status" value="1"/>
</dbReference>
<gene>
    <name evidence="3" type="ORF">D7Z26_19510</name>
</gene>
<comment type="caution">
    <text evidence="3">The sequence shown here is derived from an EMBL/GenBank/DDBJ whole genome shotgun (WGS) entry which is preliminary data.</text>
</comment>
<dbReference type="InterPro" id="IPR013766">
    <property type="entry name" value="Thioredoxin_domain"/>
</dbReference>
<dbReference type="Proteomes" id="UP000282076">
    <property type="component" value="Unassembled WGS sequence"/>
</dbReference>
<dbReference type="Gene3D" id="3.40.30.10">
    <property type="entry name" value="Glutaredoxin"/>
    <property type="match status" value="1"/>
</dbReference>
<evidence type="ECO:0000259" key="2">
    <source>
        <dbReference type="PROSITE" id="PS51352"/>
    </source>
</evidence>
<feature type="domain" description="Thioredoxin" evidence="2">
    <location>
        <begin position="63"/>
        <end position="201"/>
    </location>
</feature>
<dbReference type="CDD" id="cd02966">
    <property type="entry name" value="TlpA_like_family"/>
    <property type="match status" value="1"/>
</dbReference>